<proteinExistence type="predicted"/>
<sequence length="217" mass="23645">MKFSVVTAIVSLCVLQLVGATSAGYYDEDNDGGNKCMNRAPKDPRPAFDLNGAIGIWSTDFNPKNFHAPIGTRIFRKKITTPKRRGMCAVKARIIAFADDSLKFYVNGKVVGEAALQKKPVVTSFDAVLNPSENVFLIEGLNHPKHRGAGLVAAKILVEYSNGEREFFTTGLDWRVCPDTETVTAEMSTPTFDDSKWGPPGDAKLSRYGAGVTRVQA</sequence>
<dbReference type="EMBL" id="JASNQZ010000015">
    <property type="protein sequence ID" value="KAL0946794.1"/>
    <property type="molecule type" value="Genomic_DNA"/>
</dbReference>
<protein>
    <recommendedName>
        <fullName evidence="4">Lectin</fullName>
    </recommendedName>
</protein>
<evidence type="ECO:0000313" key="3">
    <source>
        <dbReference type="Proteomes" id="UP001556367"/>
    </source>
</evidence>
<gene>
    <name evidence="2" type="ORF">HGRIS_012967</name>
</gene>
<feature type="signal peptide" evidence="1">
    <location>
        <begin position="1"/>
        <end position="23"/>
    </location>
</feature>
<dbReference type="Proteomes" id="UP001556367">
    <property type="component" value="Unassembled WGS sequence"/>
</dbReference>
<comment type="caution">
    <text evidence="2">The sequence shown here is derived from an EMBL/GenBank/DDBJ whole genome shotgun (WGS) entry which is preliminary data.</text>
</comment>
<evidence type="ECO:0000256" key="1">
    <source>
        <dbReference type="SAM" id="SignalP"/>
    </source>
</evidence>
<accession>A0ABR3IU81</accession>
<dbReference type="Gene3D" id="2.60.120.260">
    <property type="entry name" value="Galactose-binding domain-like"/>
    <property type="match status" value="1"/>
</dbReference>
<reference evidence="3" key="1">
    <citation type="submission" date="2024-06" db="EMBL/GenBank/DDBJ databases">
        <title>Multi-omics analyses provide insights into the biosynthesis of the anticancer antibiotic pleurotin in Hohenbuehelia grisea.</title>
        <authorList>
            <person name="Weaver J.A."/>
            <person name="Alberti F."/>
        </authorList>
    </citation>
    <scope>NUCLEOTIDE SEQUENCE [LARGE SCALE GENOMIC DNA]</scope>
    <source>
        <strain evidence="3">T-177</strain>
    </source>
</reference>
<name>A0ABR3IU81_9AGAR</name>
<evidence type="ECO:0000313" key="2">
    <source>
        <dbReference type="EMBL" id="KAL0946794.1"/>
    </source>
</evidence>
<feature type="chain" id="PRO_5047011539" description="Lectin" evidence="1">
    <location>
        <begin position="24"/>
        <end position="217"/>
    </location>
</feature>
<evidence type="ECO:0008006" key="4">
    <source>
        <dbReference type="Google" id="ProtNLM"/>
    </source>
</evidence>
<keyword evidence="3" id="KW-1185">Reference proteome</keyword>
<organism evidence="2 3">
    <name type="scientific">Hohenbuehelia grisea</name>
    <dbReference type="NCBI Taxonomy" id="104357"/>
    <lineage>
        <taxon>Eukaryota</taxon>
        <taxon>Fungi</taxon>
        <taxon>Dikarya</taxon>
        <taxon>Basidiomycota</taxon>
        <taxon>Agaricomycotina</taxon>
        <taxon>Agaricomycetes</taxon>
        <taxon>Agaricomycetidae</taxon>
        <taxon>Agaricales</taxon>
        <taxon>Pleurotineae</taxon>
        <taxon>Pleurotaceae</taxon>
        <taxon>Hohenbuehelia</taxon>
    </lineage>
</organism>
<keyword evidence="1" id="KW-0732">Signal</keyword>